<keyword evidence="4" id="KW-0052">Apoplast</keyword>
<dbReference type="GO" id="GO:0048046">
    <property type="term" value="C:apoplast"/>
    <property type="evidence" value="ECO:0007669"/>
    <property type="project" value="UniProtKB-SubCell"/>
</dbReference>
<proteinExistence type="evidence at transcript level"/>
<dbReference type="GO" id="GO:0009699">
    <property type="term" value="P:phenylpropanoid biosynthetic process"/>
    <property type="evidence" value="ECO:0007669"/>
    <property type="project" value="UniProtKB-ARBA"/>
</dbReference>
<accession>A6YR09</accession>
<dbReference type="PANTHER" id="PTHR46442:SF4">
    <property type="entry name" value="DIRIGENT PROTEIN"/>
    <property type="match status" value="1"/>
</dbReference>
<feature type="signal peptide" evidence="4">
    <location>
        <begin position="1"/>
        <end position="30"/>
    </location>
</feature>
<dbReference type="Pfam" id="PF03018">
    <property type="entry name" value="Dirigent"/>
    <property type="match status" value="1"/>
</dbReference>
<feature type="chain" id="PRO_5008192028" description="Dirigent protein" evidence="4">
    <location>
        <begin position="31"/>
        <end position="196"/>
    </location>
</feature>
<keyword evidence="3 4" id="KW-0964">Secreted</keyword>
<evidence type="ECO:0000256" key="3">
    <source>
        <dbReference type="ARBA" id="ARBA00022525"/>
    </source>
</evidence>
<dbReference type="InterPro" id="IPR044859">
    <property type="entry name" value="Allene_oxi_cyc_Dirigent"/>
</dbReference>
<sequence>MAIKNHNSAVHLGFLWLVVSSTVLFQSSDGHSWKKYPLPKPCRNLVFYFHDVIYNGLNAENATSTLVGAPHGANLTLLAGKDNHFGDMAVFDDPITLDNNFHSPPVGRAQGFYFYDMKNTFSSWLGFTFVLNSTDHRGTITFGGADPILTKHRDISVVGGTGDFLMSRGIATVSTDAYEGDVYFRLCVNITLYECY</sequence>
<keyword evidence="4" id="KW-0732">Signal</keyword>
<comment type="function">
    <text evidence="4">Dirigent proteins impart stereoselectivity on the phenoxy radical-coupling reaction, yielding optically active lignans from two molecules of coniferyl alcohol in the biosynthesis of lignans, flavonolignans, and alkaloids and thus plays a central role in plant secondary metabolism.</text>
</comment>
<dbReference type="EMBL" id="EF643713">
    <property type="protein sequence ID" value="ABR27729.1"/>
    <property type="molecule type" value="mRNA"/>
</dbReference>
<dbReference type="Gene3D" id="2.40.480.10">
    <property type="entry name" value="Allene oxide cyclase-like"/>
    <property type="match status" value="1"/>
</dbReference>
<name>A6YR09_PICSI</name>
<dbReference type="AlphaFoldDB" id="A6YR09"/>
<organism evidence="5">
    <name type="scientific">Picea sitchensis</name>
    <name type="common">Sitka spruce</name>
    <name type="synonym">Pinus sitchensis</name>
    <dbReference type="NCBI Taxonomy" id="3332"/>
    <lineage>
        <taxon>Eukaryota</taxon>
        <taxon>Viridiplantae</taxon>
        <taxon>Streptophyta</taxon>
        <taxon>Embryophyta</taxon>
        <taxon>Tracheophyta</taxon>
        <taxon>Spermatophyta</taxon>
        <taxon>Pinopsida</taxon>
        <taxon>Pinidae</taxon>
        <taxon>Conifers I</taxon>
        <taxon>Pinales</taxon>
        <taxon>Pinaceae</taxon>
        <taxon>Picea</taxon>
    </lineage>
</organism>
<comment type="similarity">
    <text evidence="1 4">Belongs to the plant dirigent protein family.</text>
</comment>
<comment type="subcellular location">
    <subcellularLocation>
        <location evidence="4">Secreted</location>
        <location evidence="4">Extracellular space</location>
        <location evidence="4">Apoplast</location>
    </subcellularLocation>
</comment>
<evidence type="ECO:0000256" key="4">
    <source>
        <dbReference type="RuleBase" id="RU363099"/>
    </source>
</evidence>
<comment type="subunit">
    <text evidence="2 4">Homodimer.</text>
</comment>
<reference evidence="5" key="1">
    <citation type="journal article" date="2007" name="Phytochemistry">
        <title>Dirigent proteins in conifer defense II: Extended gene discovery, phylogeny, and constitutive and stress-induced gene expression in spruce (Picea spp.).</title>
        <authorList>
            <person name="Ralph S.G."/>
            <person name="Jancsik S."/>
            <person name="Bohlmann J."/>
        </authorList>
    </citation>
    <scope>NUCLEOTIDE SEQUENCE</scope>
</reference>
<evidence type="ECO:0000313" key="5">
    <source>
        <dbReference type="EMBL" id="ABR27729.1"/>
    </source>
</evidence>
<dbReference type="PANTHER" id="PTHR46442">
    <property type="entry name" value="DIRIGENT PROTEIN"/>
    <property type="match status" value="1"/>
</dbReference>
<dbReference type="OMA" id="PHGANLI"/>
<evidence type="ECO:0000256" key="1">
    <source>
        <dbReference type="ARBA" id="ARBA00010746"/>
    </source>
</evidence>
<dbReference type="InterPro" id="IPR004265">
    <property type="entry name" value="Dirigent"/>
</dbReference>
<protein>
    <recommendedName>
        <fullName evidence="4">Dirigent protein</fullName>
    </recommendedName>
</protein>
<evidence type="ECO:0000256" key="2">
    <source>
        <dbReference type="ARBA" id="ARBA00011738"/>
    </source>
</evidence>